<name>A0ABX5XWA1_9BACT</name>
<evidence type="ECO:0000313" key="3">
    <source>
        <dbReference type="Proteomes" id="UP000318081"/>
    </source>
</evidence>
<keyword evidence="1" id="KW-1133">Transmembrane helix</keyword>
<keyword evidence="3" id="KW-1185">Reference proteome</keyword>
<feature type="transmembrane region" description="Helical" evidence="1">
    <location>
        <begin position="33"/>
        <end position="55"/>
    </location>
</feature>
<evidence type="ECO:0000313" key="2">
    <source>
        <dbReference type="EMBL" id="QDV86051.1"/>
    </source>
</evidence>
<proteinExistence type="predicted"/>
<dbReference type="EMBL" id="CP036432">
    <property type="protein sequence ID" value="QDV86051.1"/>
    <property type="molecule type" value="Genomic_DNA"/>
</dbReference>
<keyword evidence="1" id="KW-0812">Transmembrane</keyword>
<organism evidence="2 3">
    <name type="scientific">Stieleria magnilauensis</name>
    <dbReference type="NCBI Taxonomy" id="2527963"/>
    <lineage>
        <taxon>Bacteria</taxon>
        <taxon>Pseudomonadati</taxon>
        <taxon>Planctomycetota</taxon>
        <taxon>Planctomycetia</taxon>
        <taxon>Pirellulales</taxon>
        <taxon>Pirellulaceae</taxon>
        <taxon>Stieleria</taxon>
    </lineage>
</organism>
<reference evidence="2 3" key="1">
    <citation type="submission" date="2019-02" db="EMBL/GenBank/DDBJ databases">
        <title>Deep-cultivation of Planctomycetes and their phenomic and genomic characterization uncovers novel biology.</title>
        <authorList>
            <person name="Wiegand S."/>
            <person name="Jogler M."/>
            <person name="Boedeker C."/>
            <person name="Pinto D."/>
            <person name="Vollmers J."/>
            <person name="Rivas-Marin E."/>
            <person name="Kohn T."/>
            <person name="Peeters S.H."/>
            <person name="Heuer A."/>
            <person name="Rast P."/>
            <person name="Oberbeckmann S."/>
            <person name="Bunk B."/>
            <person name="Jeske O."/>
            <person name="Meyerdierks A."/>
            <person name="Storesund J.E."/>
            <person name="Kallscheuer N."/>
            <person name="Luecker S."/>
            <person name="Lage O.M."/>
            <person name="Pohl T."/>
            <person name="Merkel B.J."/>
            <person name="Hornburger P."/>
            <person name="Mueller R.-W."/>
            <person name="Bruemmer F."/>
            <person name="Labrenz M."/>
            <person name="Spormann A.M."/>
            <person name="Op den Camp H."/>
            <person name="Overmann J."/>
            <person name="Amann R."/>
            <person name="Jetten M.S.M."/>
            <person name="Mascher T."/>
            <person name="Medema M.H."/>
            <person name="Devos D.P."/>
            <person name="Kaster A.-K."/>
            <person name="Ovreas L."/>
            <person name="Rohde M."/>
            <person name="Galperin M.Y."/>
            <person name="Jogler C."/>
        </authorList>
    </citation>
    <scope>NUCLEOTIDE SEQUENCE [LARGE SCALE GENOMIC DNA]</scope>
    <source>
        <strain evidence="2 3">TBK1r</strain>
    </source>
</reference>
<evidence type="ECO:0008006" key="4">
    <source>
        <dbReference type="Google" id="ProtNLM"/>
    </source>
</evidence>
<keyword evidence="1" id="KW-0472">Membrane</keyword>
<protein>
    <recommendedName>
        <fullName evidence="4">RDD family protein</fullName>
    </recommendedName>
</protein>
<sequence>MDTETFTEEAVPVGRQLNELVDSPQGTTMPRHLSAILDNLVSMLLAVLAAARIIWSRDKQRFGDRVDGTVVVFR</sequence>
<dbReference type="Proteomes" id="UP000318081">
    <property type="component" value="Chromosome"/>
</dbReference>
<evidence type="ECO:0000256" key="1">
    <source>
        <dbReference type="SAM" id="Phobius"/>
    </source>
</evidence>
<gene>
    <name evidence="2" type="ORF">TBK1r_50680</name>
</gene>
<accession>A0ABX5XWA1</accession>
<dbReference type="RefSeq" id="WP_145216612.1">
    <property type="nucleotide sequence ID" value="NZ_CP036432.1"/>
</dbReference>